<dbReference type="SMART" id="SM00015">
    <property type="entry name" value="IQ"/>
    <property type="match status" value="4"/>
</dbReference>
<feature type="compositionally biased region" description="Polar residues" evidence="1">
    <location>
        <begin position="156"/>
        <end position="167"/>
    </location>
</feature>
<dbReference type="PROSITE" id="PS50096">
    <property type="entry name" value="IQ"/>
    <property type="match status" value="5"/>
</dbReference>
<protein>
    <submittedName>
        <fullName evidence="2">Uncharacterized protein</fullName>
    </submittedName>
</protein>
<dbReference type="OrthoDB" id="190375at2759"/>
<dbReference type="EMBL" id="FN648409">
    <property type="protein sequence ID" value="CBN76815.1"/>
    <property type="molecule type" value="Genomic_DNA"/>
</dbReference>
<proteinExistence type="predicted"/>
<keyword evidence="3" id="KW-1185">Reference proteome</keyword>
<dbReference type="Pfam" id="PF00612">
    <property type="entry name" value="IQ"/>
    <property type="match status" value="3"/>
</dbReference>
<reference evidence="2 3" key="1">
    <citation type="journal article" date="2010" name="Nature">
        <title>The Ectocarpus genome and the independent evolution of multicellularity in brown algae.</title>
        <authorList>
            <person name="Cock J.M."/>
            <person name="Sterck L."/>
            <person name="Rouze P."/>
            <person name="Scornet D."/>
            <person name="Allen A.E."/>
            <person name="Amoutzias G."/>
            <person name="Anthouard V."/>
            <person name="Artiguenave F."/>
            <person name="Aury J.M."/>
            <person name="Badger J.H."/>
            <person name="Beszteri B."/>
            <person name="Billiau K."/>
            <person name="Bonnet E."/>
            <person name="Bothwell J.H."/>
            <person name="Bowler C."/>
            <person name="Boyen C."/>
            <person name="Brownlee C."/>
            <person name="Carrano C.J."/>
            <person name="Charrier B."/>
            <person name="Cho G.Y."/>
            <person name="Coelho S.M."/>
            <person name="Collen J."/>
            <person name="Corre E."/>
            <person name="Da Silva C."/>
            <person name="Delage L."/>
            <person name="Delaroque N."/>
            <person name="Dittami S.M."/>
            <person name="Doulbeau S."/>
            <person name="Elias M."/>
            <person name="Farnham G."/>
            <person name="Gachon C.M."/>
            <person name="Gschloessl B."/>
            <person name="Heesch S."/>
            <person name="Jabbari K."/>
            <person name="Jubin C."/>
            <person name="Kawai H."/>
            <person name="Kimura K."/>
            <person name="Kloareg B."/>
            <person name="Kupper F.C."/>
            <person name="Lang D."/>
            <person name="Le Bail A."/>
            <person name="Leblanc C."/>
            <person name="Lerouge P."/>
            <person name="Lohr M."/>
            <person name="Lopez P.J."/>
            <person name="Martens C."/>
            <person name="Maumus F."/>
            <person name="Michel G."/>
            <person name="Miranda-Saavedra D."/>
            <person name="Morales J."/>
            <person name="Moreau H."/>
            <person name="Motomura T."/>
            <person name="Nagasato C."/>
            <person name="Napoli C.A."/>
            <person name="Nelson D.R."/>
            <person name="Nyvall-Collen P."/>
            <person name="Peters A.F."/>
            <person name="Pommier C."/>
            <person name="Potin P."/>
            <person name="Poulain J."/>
            <person name="Quesneville H."/>
            <person name="Read B."/>
            <person name="Rensing S.A."/>
            <person name="Ritter A."/>
            <person name="Rousvoal S."/>
            <person name="Samanta M."/>
            <person name="Samson G."/>
            <person name="Schroeder D.C."/>
            <person name="Segurens B."/>
            <person name="Strittmatter M."/>
            <person name="Tonon T."/>
            <person name="Tregear J.W."/>
            <person name="Valentin K."/>
            <person name="von Dassow P."/>
            <person name="Yamagishi T."/>
            <person name="Van de Peer Y."/>
            <person name="Wincker P."/>
        </authorList>
    </citation>
    <scope>NUCLEOTIDE SEQUENCE [LARGE SCALE GENOMIC DNA]</scope>
    <source>
        <strain evidence="3">Ec32 / CCAP1310/4</strain>
    </source>
</reference>
<dbReference type="CDD" id="cd23767">
    <property type="entry name" value="IQCD"/>
    <property type="match status" value="2"/>
</dbReference>
<gene>
    <name evidence="2" type="ORF">Esi_0023_0008</name>
</gene>
<evidence type="ECO:0000313" key="2">
    <source>
        <dbReference type="EMBL" id="CBN76815.1"/>
    </source>
</evidence>
<dbReference type="InterPro" id="IPR000048">
    <property type="entry name" value="IQ_motif_EF-hand-BS"/>
</dbReference>
<dbReference type="EMBL" id="FN649733">
    <property type="protein sequence ID" value="CBN76815.1"/>
    <property type="molecule type" value="Genomic_DNA"/>
</dbReference>
<dbReference type="AlphaFoldDB" id="D8LIT1"/>
<feature type="region of interest" description="Disordered" evidence="1">
    <location>
        <begin position="77"/>
        <end position="118"/>
    </location>
</feature>
<dbReference type="InParanoid" id="D8LIT1"/>
<evidence type="ECO:0000256" key="1">
    <source>
        <dbReference type="SAM" id="MobiDB-lite"/>
    </source>
</evidence>
<feature type="region of interest" description="Disordered" evidence="1">
    <location>
        <begin position="156"/>
        <end position="197"/>
    </location>
</feature>
<sequence>MVGEVSLDQKVTDGCRRRVGNHRQTPNAALAKRVHRCAPLGLMVVEPDYVEGFLPATLRPKRPRRSLAAKLRLQPIPFDGNADSLQPATEPGAGRASCQSIVESKQQRQDACEDRGERLGDAPSGCGIDGSPHGTAICSPSLDILMYEYRGPTASISENHPLQSTPSAMDVRSPASPSLEPIGGPKVAKGHGDSEMTSAILGSSSRCKQVTNGGTTMAALEGKGGKAPNGSNEGAILQRNTKDMRETRGGAAIRSGRGLEAEEENEGENDPHIADGSDAGGRFATWPASEMIKGARSMSTMTKQNFRDVVIPMALPGEAHQMDFGAAAKAVVLASGSSRFNVSRYARGKVLPSRVELPWRPPLKPPWRTKDGVTIEEQQPDQSGERQAWQLYRHQQQQHWDLHHAALEIQRAWRGYLARAAFWTEGGVGLHAVATRIQRIFRGWRGKVRAVQALLEKRARAATVITALGRGFQGRQEARRLRVNWHNAAAAKIQRHFRTRAARRWMEQLHLVAAIQGATRVQAVWRGSAARRRFRVLHLDQTMEEKVLKGVGWQVKHN</sequence>
<feature type="compositionally biased region" description="Basic and acidic residues" evidence="1">
    <location>
        <begin position="105"/>
        <end position="118"/>
    </location>
</feature>
<evidence type="ECO:0000313" key="3">
    <source>
        <dbReference type="Proteomes" id="UP000002630"/>
    </source>
</evidence>
<dbReference type="Proteomes" id="UP000002630">
    <property type="component" value="Linkage Group LG08"/>
</dbReference>
<feature type="region of interest" description="Disordered" evidence="1">
    <location>
        <begin position="250"/>
        <end position="279"/>
    </location>
</feature>
<name>D8LIT1_ECTSI</name>
<organism evidence="2 3">
    <name type="scientific">Ectocarpus siliculosus</name>
    <name type="common">Brown alga</name>
    <name type="synonym">Conferva siliculosa</name>
    <dbReference type="NCBI Taxonomy" id="2880"/>
    <lineage>
        <taxon>Eukaryota</taxon>
        <taxon>Sar</taxon>
        <taxon>Stramenopiles</taxon>
        <taxon>Ochrophyta</taxon>
        <taxon>PX clade</taxon>
        <taxon>Phaeophyceae</taxon>
        <taxon>Ectocarpales</taxon>
        <taxon>Ectocarpaceae</taxon>
        <taxon>Ectocarpus</taxon>
    </lineage>
</organism>
<dbReference type="Gene3D" id="1.20.5.190">
    <property type="match status" value="2"/>
</dbReference>
<accession>D8LIT1</accession>